<dbReference type="AlphaFoldDB" id="A0A1U7X7T4"/>
<evidence type="ECO:0000313" key="2">
    <source>
        <dbReference type="RefSeq" id="XP_009788152.1"/>
    </source>
</evidence>
<organism evidence="1 2">
    <name type="scientific">Nicotiana sylvestris</name>
    <name type="common">Wood tobacco</name>
    <name type="synonym">South American tobacco</name>
    <dbReference type="NCBI Taxonomy" id="4096"/>
    <lineage>
        <taxon>Eukaryota</taxon>
        <taxon>Viridiplantae</taxon>
        <taxon>Streptophyta</taxon>
        <taxon>Embryophyta</taxon>
        <taxon>Tracheophyta</taxon>
        <taxon>Spermatophyta</taxon>
        <taxon>Magnoliopsida</taxon>
        <taxon>eudicotyledons</taxon>
        <taxon>Gunneridae</taxon>
        <taxon>Pentapetalae</taxon>
        <taxon>asterids</taxon>
        <taxon>lamiids</taxon>
        <taxon>Solanales</taxon>
        <taxon>Solanaceae</taxon>
        <taxon>Nicotianoideae</taxon>
        <taxon>Nicotianeae</taxon>
        <taxon>Nicotiana</taxon>
    </lineage>
</organism>
<dbReference type="InterPro" id="IPR050238">
    <property type="entry name" value="DNA_Rep/Repair_Clamp_Loader"/>
</dbReference>
<reference evidence="2" key="2">
    <citation type="submission" date="2025-08" db="UniProtKB">
        <authorList>
            <consortium name="RefSeq"/>
        </authorList>
    </citation>
    <scope>IDENTIFICATION</scope>
    <source>
        <tissue evidence="2">Leaf</tissue>
    </source>
</reference>
<dbReference type="Proteomes" id="UP000189701">
    <property type="component" value="Unplaced"/>
</dbReference>
<dbReference type="Pfam" id="PF21960">
    <property type="entry name" value="RCF1-5-like_lid"/>
    <property type="match status" value="1"/>
</dbReference>
<dbReference type="PANTHER" id="PTHR11669:SF52">
    <property type="entry name" value="OS10G0574500 PROTEIN"/>
    <property type="match status" value="1"/>
</dbReference>
<proteinExistence type="predicted"/>
<dbReference type="SUPFAM" id="SSF52540">
    <property type="entry name" value="P-loop containing nucleoside triphosphate hydrolases"/>
    <property type="match status" value="1"/>
</dbReference>
<dbReference type="GO" id="GO:0003677">
    <property type="term" value="F:DNA binding"/>
    <property type="evidence" value="ECO:0007669"/>
    <property type="project" value="InterPro"/>
</dbReference>
<dbReference type="RefSeq" id="XP_009788152.1">
    <property type="nucleotide sequence ID" value="XM_009789850.1"/>
</dbReference>
<dbReference type="FunFam" id="1.10.8.60:FF:000030">
    <property type="entry name" value="replication factor C subunit 3"/>
    <property type="match status" value="1"/>
</dbReference>
<keyword evidence="1" id="KW-1185">Reference proteome</keyword>
<sequence length="249" mass="28670">MYTAIILGEADKLSTDALLYTKWMLERYTGCYMVFFCCSDITKLQPIKSICKVVHLQKPSDDEIADVLEFIAKQEGIELPHKLAAQIASNSKSNLRQAIRSFEATWHFNTCLTENQEIKTGWEDDIAKIAKNIIEEQSSEQLYDIRGKLQNLIEHNVSAEFIFKTLVEELKSNLDDQFHKEIDTLKMKYNINSKDLEQGKSDNDAVKKIVHQFMKVEEFIAKFMSWYKTSVLKKGNHNPSQAHPSKGNN</sequence>
<dbReference type="GO" id="GO:0003689">
    <property type="term" value="F:DNA clamp loader activity"/>
    <property type="evidence" value="ECO:0007669"/>
    <property type="project" value="TreeGrafter"/>
</dbReference>
<dbReference type="PANTHER" id="PTHR11669">
    <property type="entry name" value="REPLICATION FACTOR C / DNA POLYMERASE III GAMMA-TAU SUBUNIT"/>
    <property type="match status" value="1"/>
</dbReference>
<dbReference type="STRING" id="4096.A0A1U7X7T4"/>
<reference evidence="1" key="1">
    <citation type="journal article" date="2013" name="Genome Biol.">
        <title>Reference genomes and transcriptomes of Nicotiana sylvestris and Nicotiana tomentosiformis.</title>
        <authorList>
            <person name="Sierro N."/>
            <person name="Battey J.N."/>
            <person name="Ouadi S."/>
            <person name="Bovet L."/>
            <person name="Goepfert S."/>
            <person name="Bakaher N."/>
            <person name="Peitsch M.C."/>
            <person name="Ivanov N.V."/>
        </authorList>
    </citation>
    <scope>NUCLEOTIDE SEQUENCE [LARGE SCALE GENOMIC DNA]</scope>
</reference>
<dbReference type="eggNOG" id="KOG2035">
    <property type="taxonomic scope" value="Eukaryota"/>
</dbReference>
<dbReference type="GO" id="GO:0005663">
    <property type="term" value="C:DNA replication factor C complex"/>
    <property type="evidence" value="ECO:0007669"/>
    <property type="project" value="TreeGrafter"/>
</dbReference>
<name>A0A1U7X7T4_NICSY</name>
<dbReference type="SUPFAM" id="SSF48019">
    <property type="entry name" value="post-AAA+ oligomerization domain-like"/>
    <property type="match status" value="1"/>
</dbReference>
<dbReference type="Pfam" id="PF22534">
    <property type="entry name" value="RFC_C"/>
    <property type="match status" value="1"/>
</dbReference>
<protein>
    <submittedName>
        <fullName evidence="2">Replication factor C subunit 3-like</fullName>
    </submittedName>
</protein>
<dbReference type="InterPro" id="IPR008921">
    <property type="entry name" value="DNA_pol3_clamp-load_cplx_C"/>
</dbReference>
<gene>
    <name evidence="2" type="primary">LOC104236006</name>
</gene>
<accession>A0A1U7X7T4</accession>
<dbReference type="GO" id="GO:0006281">
    <property type="term" value="P:DNA repair"/>
    <property type="evidence" value="ECO:0007669"/>
    <property type="project" value="TreeGrafter"/>
</dbReference>
<dbReference type="GO" id="GO:0005634">
    <property type="term" value="C:nucleus"/>
    <property type="evidence" value="ECO:0007669"/>
    <property type="project" value="TreeGrafter"/>
</dbReference>
<dbReference type="InterPro" id="IPR027417">
    <property type="entry name" value="P-loop_NTPase"/>
</dbReference>
<dbReference type="Gene3D" id="1.20.272.10">
    <property type="match status" value="1"/>
</dbReference>
<evidence type="ECO:0000313" key="1">
    <source>
        <dbReference type="Proteomes" id="UP000189701"/>
    </source>
</evidence>
<dbReference type="GO" id="GO:0006261">
    <property type="term" value="P:DNA-templated DNA replication"/>
    <property type="evidence" value="ECO:0007669"/>
    <property type="project" value="TreeGrafter"/>
</dbReference>
<dbReference type="Gene3D" id="1.10.8.60">
    <property type="match status" value="1"/>
</dbReference>